<evidence type="ECO:0000313" key="1">
    <source>
        <dbReference type="EMBL" id="KAH3775862.1"/>
    </source>
</evidence>
<dbReference type="EMBL" id="JAIWYP010000009">
    <property type="protein sequence ID" value="KAH3775862.1"/>
    <property type="molecule type" value="Genomic_DNA"/>
</dbReference>
<reference evidence="1" key="1">
    <citation type="journal article" date="2019" name="bioRxiv">
        <title>The Genome of the Zebra Mussel, Dreissena polymorpha: A Resource for Invasive Species Research.</title>
        <authorList>
            <person name="McCartney M.A."/>
            <person name="Auch B."/>
            <person name="Kono T."/>
            <person name="Mallez S."/>
            <person name="Zhang Y."/>
            <person name="Obille A."/>
            <person name="Becker A."/>
            <person name="Abrahante J.E."/>
            <person name="Garbe J."/>
            <person name="Badalamenti J.P."/>
            <person name="Herman A."/>
            <person name="Mangelson H."/>
            <person name="Liachko I."/>
            <person name="Sullivan S."/>
            <person name="Sone E.D."/>
            <person name="Koren S."/>
            <person name="Silverstein K.A.T."/>
            <person name="Beckman K.B."/>
            <person name="Gohl D.M."/>
        </authorList>
    </citation>
    <scope>NUCLEOTIDE SEQUENCE</scope>
    <source>
        <strain evidence="1">Duluth1</strain>
        <tissue evidence="1">Whole animal</tissue>
    </source>
</reference>
<comment type="caution">
    <text evidence="1">The sequence shown here is derived from an EMBL/GenBank/DDBJ whole genome shotgun (WGS) entry which is preliminary data.</text>
</comment>
<organism evidence="1 2">
    <name type="scientific">Dreissena polymorpha</name>
    <name type="common">Zebra mussel</name>
    <name type="synonym">Mytilus polymorpha</name>
    <dbReference type="NCBI Taxonomy" id="45954"/>
    <lineage>
        <taxon>Eukaryota</taxon>
        <taxon>Metazoa</taxon>
        <taxon>Spiralia</taxon>
        <taxon>Lophotrochozoa</taxon>
        <taxon>Mollusca</taxon>
        <taxon>Bivalvia</taxon>
        <taxon>Autobranchia</taxon>
        <taxon>Heteroconchia</taxon>
        <taxon>Euheterodonta</taxon>
        <taxon>Imparidentia</taxon>
        <taxon>Neoheterodontei</taxon>
        <taxon>Myida</taxon>
        <taxon>Dreissenoidea</taxon>
        <taxon>Dreissenidae</taxon>
        <taxon>Dreissena</taxon>
    </lineage>
</organism>
<gene>
    <name evidence="1" type="ORF">DPMN_177271</name>
</gene>
<feature type="non-terminal residue" evidence="1">
    <location>
        <position position="1"/>
    </location>
</feature>
<name>A0A9D4ECZ2_DREPO</name>
<reference evidence="1" key="2">
    <citation type="submission" date="2020-11" db="EMBL/GenBank/DDBJ databases">
        <authorList>
            <person name="McCartney M.A."/>
            <person name="Auch B."/>
            <person name="Kono T."/>
            <person name="Mallez S."/>
            <person name="Becker A."/>
            <person name="Gohl D.M."/>
            <person name="Silverstein K.A.T."/>
            <person name="Koren S."/>
            <person name="Bechman K.B."/>
            <person name="Herman A."/>
            <person name="Abrahante J.E."/>
            <person name="Garbe J."/>
        </authorList>
    </citation>
    <scope>NUCLEOTIDE SEQUENCE</scope>
    <source>
        <strain evidence="1">Duluth1</strain>
        <tissue evidence="1">Whole animal</tissue>
    </source>
</reference>
<evidence type="ECO:0000313" key="2">
    <source>
        <dbReference type="Proteomes" id="UP000828390"/>
    </source>
</evidence>
<protein>
    <submittedName>
        <fullName evidence="1">Uncharacterized protein</fullName>
    </submittedName>
</protein>
<keyword evidence="2" id="KW-1185">Reference proteome</keyword>
<dbReference type="AlphaFoldDB" id="A0A9D4ECZ2"/>
<sequence>MDSEHPGGNVLQQTGTIFVHIQGNILTKFHKDWTISVTFKNIIGTNLLTKFHEDHTINVASRVKNAPPPGAHVFQPTGTIFHLINDFIGTNVLTKLLVYDDRTINTARRVLTRKNAPPPGSYVFQPSGIIFELVQDIIRMNLLTKFHEDRTINVASRMKNAPPLYNHVFQANETIFELIQDIIETNLNSHIRKNAPLPDRKINVASRVITRKNAPPPGGH</sequence>
<proteinExistence type="predicted"/>
<dbReference type="Proteomes" id="UP000828390">
    <property type="component" value="Unassembled WGS sequence"/>
</dbReference>
<accession>A0A9D4ECZ2</accession>